<dbReference type="AlphaFoldDB" id="A0A833TAI1"/>
<dbReference type="Proteomes" id="UP000704712">
    <property type="component" value="Unassembled WGS sequence"/>
</dbReference>
<dbReference type="OMA" id="WGIVEPR"/>
<name>A0A833TAI1_PHYIN</name>
<comment type="caution">
    <text evidence="1">The sequence shown here is derived from an EMBL/GenBank/DDBJ whole genome shotgun (WGS) entry which is preliminary data.</text>
</comment>
<dbReference type="EMBL" id="WSZM01000174">
    <property type="protein sequence ID" value="KAF4039464.1"/>
    <property type="molecule type" value="Genomic_DNA"/>
</dbReference>
<proteinExistence type="predicted"/>
<reference evidence="1" key="1">
    <citation type="submission" date="2020-04" db="EMBL/GenBank/DDBJ databases">
        <title>Hybrid Assembly of Korean Phytophthora infestans isolates.</title>
        <authorList>
            <person name="Prokchorchik M."/>
            <person name="Lee Y."/>
            <person name="Seo J."/>
            <person name="Cho J.-H."/>
            <person name="Park Y.-E."/>
            <person name="Jang D.-C."/>
            <person name="Im J.-S."/>
            <person name="Choi J.-G."/>
            <person name="Park H.-J."/>
            <person name="Lee G.-B."/>
            <person name="Lee Y.-G."/>
            <person name="Hong S.-Y."/>
            <person name="Cho K."/>
            <person name="Sohn K.H."/>
        </authorList>
    </citation>
    <scope>NUCLEOTIDE SEQUENCE</scope>
    <source>
        <strain evidence="1">KR_1_A1</strain>
        <strain evidence="2">KR_2_A2</strain>
    </source>
</reference>
<evidence type="ECO:0000313" key="4">
    <source>
        <dbReference type="Proteomes" id="UP000602510"/>
    </source>
</evidence>
<evidence type="ECO:0000313" key="1">
    <source>
        <dbReference type="EMBL" id="KAF4039464.1"/>
    </source>
</evidence>
<protein>
    <submittedName>
        <fullName evidence="1">Fascin domain</fullName>
    </submittedName>
</protein>
<organism evidence="1 4">
    <name type="scientific">Phytophthora infestans</name>
    <name type="common">Potato late blight agent</name>
    <name type="synonym">Botrytis infestans</name>
    <dbReference type="NCBI Taxonomy" id="4787"/>
    <lineage>
        <taxon>Eukaryota</taxon>
        <taxon>Sar</taxon>
        <taxon>Stramenopiles</taxon>
        <taxon>Oomycota</taxon>
        <taxon>Peronosporomycetes</taxon>
        <taxon>Peronosporales</taxon>
        <taxon>Peronosporaceae</taxon>
        <taxon>Phytophthora</taxon>
    </lineage>
</organism>
<evidence type="ECO:0000313" key="2">
    <source>
        <dbReference type="EMBL" id="KAF4141930.1"/>
    </source>
</evidence>
<gene>
    <name evidence="1" type="ORF">GN244_ATG08295</name>
    <name evidence="2" type="ORF">GN958_ATG08819</name>
    <name evidence="3" type="ORF">GN958_ATG08830</name>
</gene>
<dbReference type="EMBL" id="JAACNO010001230">
    <property type="protein sequence ID" value="KAF4141930.1"/>
    <property type="molecule type" value="Genomic_DNA"/>
</dbReference>
<keyword evidence="4" id="KW-1185">Reference proteome</keyword>
<dbReference type="Proteomes" id="UP000602510">
    <property type="component" value="Unassembled WGS sequence"/>
</dbReference>
<dbReference type="CDD" id="cd00257">
    <property type="entry name" value="beta-trefoil_FSCN-like"/>
    <property type="match status" value="1"/>
</dbReference>
<sequence>MDLTDIPFNVPVILWSFFRQKTLQSPFGTKKAHCLTDNRDFYEQMILRRVRDDKVAIQSVHNGRYLQVRSSGECVFDSKEPGEREFFTMETHSNYFCCALYFVSCNTGLVLQCDENDVVKCANQLREVCEAWRIVEPRTSTAPTTTALQRVGSQRYVLAEEDRQRVVEELAGRGKTPEEIEQIVMIVVDAPVATASTSPLVVPVYKA</sequence>
<evidence type="ECO:0000313" key="3">
    <source>
        <dbReference type="EMBL" id="KAF4141941.1"/>
    </source>
</evidence>
<dbReference type="InterPro" id="IPR008999">
    <property type="entry name" value="Actin-crosslinking"/>
</dbReference>
<accession>A0A833TAI1</accession>
<dbReference type="Gene3D" id="2.80.10.50">
    <property type="match status" value="1"/>
</dbReference>
<dbReference type="EMBL" id="JAACNO010001230">
    <property type="protein sequence ID" value="KAF4141941.1"/>
    <property type="molecule type" value="Genomic_DNA"/>
</dbReference>
<dbReference type="SUPFAM" id="SSF50405">
    <property type="entry name" value="Actin-crosslinking proteins"/>
    <property type="match status" value="1"/>
</dbReference>